<keyword evidence="3" id="KW-0403">Intermediate filament</keyword>
<evidence type="ECO:0000313" key="8">
    <source>
        <dbReference type="Proteomes" id="UP001266305"/>
    </source>
</evidence>
<dbReference type="PANTHER" id="PTHR23239">
    <property type="entry name" value="INTERMEDIATE FILAMENT"/>
    <property type="match status" value="1"/>
</dbReference>
<evidence type="ECO:0000256" key="5">
    <source>
        <dbReference type="SAM" id="Coils"/>
    </source>
</evidence>
<dbReference type="PRINTS" id="PR01248">
    <property type="entry name" value="TYPE1KERATIN"/>
</dbReference>
<dbReference type="Proteomes" id="UP001266305">
    <property type="component" value="Unassembled WGS sequence"/>
</dbReference>
<accession>A0ABQ9W3J0</accession>
<evidence type="ECO:0000256" key="2">
    <source>
        <dbReference type="ARBA" id="ARBA00022744"/>
    </source>
</evidence>
<keyword evidence="2" id="KW-0416">Keratin</keyword>
<sequence length="108" mass="12452">MEVDAPKSQDLIKIMTGILAQYDALAWKSQEELDKYWSQQIEDSTTVFTMQSVRLELKHTVQSLEIDLDSIRNLKATLENSLREVEARYALQMEQLNGILLHLESELA</sequence>
<proteinExistence type="predicted"/>
<dbReference type="Gene3D" id="1.20.5.170">
    <property type="match status" value="1"/>
</dbReference>
<gene>
    <name evidence="7" type="primary">KRT18_21</name>
    <name evidence="7" type="ORF">P7K49_006843</name>
</gene>
<dbReference type="InterPro" id="IPR002957">
    <property type="entry name" value="Keratin_I"/>
</dbReference>
<keyword evidence="1" id="KW-0597">Phosphoprotein</keyword>
<keyword evidence="4 5" id="KW-0175">Coiled coil</keyword>
<keyword evidence="8" id="KW-1185">Reference proteome</keyword>
<dbReference type="Pfam" id="PF00038">
    <property type="entry name" value="Filament"/>
    <property type="match status" value="1"/>
</dbReference>
<dbReference type="EMBL" id="JASSZA010000003">
    <property type="protein sequence ID" value="KAK2116217.1"/>
    <property type="molecule type" value="Genomic_DNA"/>
</dbReference>
<evidence type="ECO:0000313" key="7">
    <source>
        <dbReference type="EMBL" id="KAK2116217.1"/>
    </source>
</evidence>
<evidence type="ECO:0000256" key="3">
    <source>
        <dbReference type="ARBA" id="ARBA00022754"/>
    </source>
</evidence>
<organism evidence="7 8">
    <name type="scientific">Saguinus oedipus</name>
    <name type="common">Cotton-top tamarin</name>
    <name type="synonym">Oedipomidas oedipus</name>
    <dbReference type="NCBI Taxonomy" id="9490"/>
    <lineage>
        <taxon>Eukaryota</taxon>
        <taxon>Metazoa</taxon>
        <taxon>Chordata</taxon>
        <taxon>Craniata</taxon>
        <taxon>Vertebrata</taxon>
        <taxon>Euteleostomi</taxon>
        <taxon>Mammalia</taxon>
        <taxon>Eutheria</taxon>
        <taxon>Euarchontoglires</taxon>
        <taxon>Primates</taxon>
        <taxon>Haplorrhini</taxon>
        <taxon>Platyrrhini</taxon>
        <taxon>Cebidae</taxon>
        <taxon>Callitrichinae</taxon>
        <taxon>Saguinus</taxon>
    </lineage>
</organism>
<protein>
    <submittedName>
        <fullName evidence="7">Keratin, type I cytoskeletal 18</fullName>
    </submittedName>
</protein>
<evidence type="ECO:0000256" key="1">
    <source>
        <dbReference type="ARBA" id="ARBA00022553"/>
    </source>
</evidence>
<feature type="coiled-coil region" evidence="5">
    <location>
        <begin position="61"/>
        <end position="95"/>
    </location>
</feature>
<feature type="domain" description="IF rod" evidence="6">
    <location>
        <begin position="2"/>
        <end position="107"/>
    </location>
</feature>
<evidence type="ECO:0000259" key="6">
    <source>
        <dbReference type="Pfam" id="PF00038"/>
    </source>
</evidence>
<dbReference type="InterPro" id="IPR039008">
    <property type="entry name" value="IF_rod_dom"/>
</dbReference>
<dbReference type="PANTHER" id="PTHR23239:SF349">
    <property type="entry name" value="KERATIN, TYPE I CYTOSKELETAL 18"/>
    <property type="match status" value="1"/>
</dbReference>
<comment type="caution">
    <text evidence="7">The sequence shown here is derived from an EMBL/GenBank/DDBJ whole genome shotgun (WGS) entry which is preliminary data.</text>
</comment>
<reference evidence="7 8" key="1">
    <citation type="submission" date="2023-05" db="EMBL/GenBank/DDBJ databases">
        <title>B98-5 Cell Line De Novo Hybrid Assembly: An Optical Mapping Approach.</title>
        <authorList>
            <person name="Kananen K."/>
            <person name="Auerbach J.A."/>
            <person name="Kautto E."/>
            <person name="Blachly J.S."/>
        </authorList>
    </citation>
    <scope>NUCLEOTIDE SEQUENCE [LARGE SCALE GENOMIC DNA]</scope>
    <source>
        <strain evidence="7">B95-8</strain>
        <tissue evidence="7">Cell line</tissue>
    </source>
</reference>
<evidence type="ECO:0000256" key="4">
    <source>
        <dbReference type="ARBA" id="ARBA00023054"/>
    </source>
</evidence>
<dbReference type="SUPFAM" id="SSF64593">
    <property type="entry name" value="Intermediate filament protein, coiled coil region"/>
    <property type="match status" value="1"/>
</dbReference>
<name>A0ABQ9W3J0_SAGOE</name>